<evidence type="ECO:0000256" key="2">
    <source>
        <dbReference type="ARBA" id="ARBA00004229"/>
    </source>
</evidence>
<feature type="binding site" evidence="11">
    <location>
        <position position="66"/>
    </location>
    <ligand>
        <name>Mn(2+)</name>
        <dbReference type="ChEBI" id="CHEBI:29035"/>
    </ligand>
</feature>
<evidence type="ECO:0000256" key="6">
    <source>
        <dbReference type="ARBA" id="ARBA00022640"/>
    </source>
</evidence>
<dbReference type="Pfam" id="PF00081">
    <property type="entry name" value="Sod_Fe_N"/>
    <property type="match status" value="1"/>
</dbReference>
<feature type="domain" description="Manganese/iron superoxide dismutase N-terminal" evidence="12">
    <location>
        <begin position="41"/>
        <end position="125"/>
    </location>
</feature>
<comment type="cofactor">
    <cofactor evidence="1">
        <name>Fe cation</name>
        <dbReference type="ChEBI" id="CHEBI:24875"/>
    </cofactor>
</comment>
<keyword evidence="6" id="KW-0934">Plastid</keyword>
<dbReference type="EMBL" id="CM035406">
    <property type="protein sequence ID" value="KAH7447759.1"/>
    <property type="molecule type" value="Genomic_DNA"/>
</dbReference>
<dbReference type="AlphaFoldDB" id="A0A8T2VKH7"/>
<dbReference type="InterPro" id="IPR019831">
    <property type="entry name" value="Mn/Fe_SOD_N"/>
</dbReference>
<dbReference type="InterPro" id="IPR001189">
    <property type="entry name" value="Mn/Fe_SOD"/>
</dbReference>
<dbReference type="InterPro" id="IPR019832">
    <property type="entry name" value="Mn/Fe_SOD_C"/>
</dbReference>
<proteinExistence type="inferred from homology"/>
<evidence type="ECO:0000256" key="1">
    <source>
        <dbReference type="ARBA" id="ARBA00001962"/>
    </source>
</evidence>
<evidence type="ECO:0000313" key="15">
    <source>
        <dbReference type="Proteomes" id="UP000825935"/>
    </source>
</evidence>
<dbReference type="Pfam" id="PF02777">
    <property type="entry name" value="Sod_Fe_C"/>
    <property type="match status" value="1"/>
</dbReference>
<comment type="catalytic activity">
    <reaction evidence="10">
        <text>2 superoxide + 2 H(+) = H2O2 + O2</text>
        <dbReference type="Rhea" id="RHEA:20696"/>
        <dbReference type="ChEBI" id="CHEBI:15378"/>
        <dbReference type="ChEBI" id="CHEBI:15379"/>
        <dbReference type="ChEBI" id="CHEBI:16240"/>
        <dbReference type="ChEBI" id="CHEBI:18421"/>
        <dbReference type="EC" id="1.15.1.1"/>
    </reaction>
</comment>
<keyword evidence="15" id="KW-1185">Reference proteome</keyword>
<dbReference type="PRINTS" id="PR01703">
    <property type="entry name" value="MNSODISMTASE"/>
</dbReference>
<dbReference type="SUPFAM" id="SSF54719">
    <property type="entry name" value="Fe,Mn superoxide dismutase (SOD), C-terminal domain"/>
    <property type="match status" value="1"/>
</dbReference>
<keyword evidence="5" id="KW-0150">Chloroplast</keyword>
<dbReference type="FunFam" id="1.10.287.990:FF:000002">
    <property type="entry name" value="Superoxide dismutase"/>
    <property type="match status" value="1"/>
</dbReference>
<gene>
    <name evidence="14" type="ORF">KP509_01G120000</name>
</gene>
<dbReference type="PANTHER" id="PTHR42769:SF3">
    <property type="entry name" value="SUPEROXIDE DISMUTASE [FE] 2, CHLOROPLASTIC"/>
    <property type="match status" value="1"/>
</dbReference>
<evidence type="ECO:0000256" key="11">
    <source>
        <dbReference type="PIRSR" id="PIRSR000349-1"/>
    </source>
</evidence>
<evidence type="ECO:0000256" key="7">
    <source>
        <dbReference type="ARBA" id="ARBA00022723"/>
    </source>
</evidence>
<dbReference type="FunFam" id="3.55.40.20:FF:000005">
    <property type="entry name" value="Superoxide dismutase"/>
    <property type="match status" value="1"/>
</dbReference>
<dbReference type="GO" id="GO:0042644">
    <property type="term" value="C:chloroplast nucleoid"/>
    <property type="evidence" value="ECO:0007669"/>
    <property type="project" value="TreeGrafter"/>
</dbReference>
<keyword evidence="7 11" id="KW-0479">Metal-binding</keyword>
<feature type="binding site" evidence="11">
    <location>
        <position position="209"/>
    </location>
    <ligand>
        <name>Mn(2+)</name>
        <dbReference type="ChEBI" id="CHEBI:29035"/>
    </ligand>
</feature>
<organism evidence="14 15">
    <name type="scientific">Ceratopteris richardii</name>
    <name type="common">Triangle waterfern</name>
    <dbReference type="NCBI Taxonomy" id="49495"/>
    <lineage>
        <taxon>Eukaryota</taxon>
        <taxon>Viridiplantae</taxon>
        <taxon>Streptophyta</taxon>
        <taxon>Embryophyta</taxon>
        <taxon>Tracheophyta</taxon>
        <taxon>Polypodiopsida</taxon>
        <taxon>Polypodiidae</taxon>
        <taxon>Polypodiales</taxon>
        <taxon>Pteridineae</taxon>
        <taxon>Pteridaceae</taxon>
        <taxon>Parkerioideae</taxon>
        <taxon>Ceratopteris</taxon>
    </lineage>
</organism>
<evidence type="ECO:0000256" key="10">
    <source>
        <dbReference type="ARBA" id="ARBA00049204"/>
    </source>
</evidence>
<dbReference type="InterPro" id="IPR019833">
    <property type="entry name" value="Mn/Fe_SOD_BS"/>
</dbReference>
<evidence type="ECO:0000256" key="9">
    <source>
        <dbReference type="ARBA" id="ARBA00023004"/>
    </source>
</evidence>
<dbReference type="OrthoDB" id="239262at2759"/>
<dbReference type="Gene3D" id="3.55.40.20">
    <property type="entry name" value="Iron/manganese superoxide dismutase, C-terminal domain"/>
    <property type="match status" value="1"/>
</dbReference>
<evidence type="ECO:0000256" key="3">
    <source>
        <dbReference type="ARBA" id="ARBA00008714"/>
    </source>
</evidence>
<protein>
    <recommendedName>
        <fullName evidence="4">superoxide dismutase</fullName>
        <ecNumber evidence="4">1.15.1.1</ecNumber>
    </recommendedName>
</protein>
<evidence type="ECO:0000259" key="13">
    <source>
        <dbReference type="Pfam" id="PF02777"/>
    </source>
</evidence>
<dbReference type="OMA" id="KIYQGHD"/>
<dbReference type="PIRSF" id="PIRSF000349">
    <property type="entry name" value="SODismutase"/>
    <property type="match status" value="1"/>
</dbReference>
<feature type="domain" description="Manganese/iron superoxide dismutase C-terminal" evidence="13">
    <location>
        <begin position="133"/>
        <end position="243"/>
    </location>
</feature>
<evidence type="ECO:0000256" key="4">
    <source>
        <dbReference type="ARBA" id="ARBA00012682"/>
    </source>
</evidence>
<feature type="binding site" evidence="11">
    <location>
        <position position="118"/>
    </location>
    <ligand>
        <name>Mn(2+)</name>
        <dbReference type="ChEBI" id="CHEBI:29035"/>
    </ligand>
</feature>
<dbReference type="InterPro" id="IPR036324">
    <property type="entry name" value="Mn/Fe_SOD_N_sf"/>
</dbReference>
<dbReference type="EMBL" id="CM035406">
    <property type="protein sequence ID" value="KAH7447760.1"/>
    <property type="molecule type" value="Genomic_DNA"/>
</dbReference>
<evidence type="ECO:0000313" key="14">
    <source>
        <dbReference type="EMBL" id="KAH7447760.1"/>
    </source>
</evidence>
<comment type="similarity">
    <text evidence="3">Belongs to the iron/manganese superoxide dismutase family.</text>
</comment>
<dbReference type="PROSITE" id="PS00088">
    <property type="entry name" value="SOD_MN"/>
    <property type="match status" value="1"/>
</dbReference>
<keyword evidence="8" id="KW-0560">Oxidoreductase</keyword>
<reference evidence="14" key="1">
    <citation type="submission" date="2021-08" db="EMBL/GenBank/DDBJ databases">
        <title>WGS assembly of Ceratopteris richardii.</title>
        <authorList>
            <person name="Marchant D.B."/>
            <person name="Chen G."/>
            <person name="Jenkins J."/>
            <person name="Shu S."/>
            <person name="Leebens-Mack J."/>
            <person name="Grimwood J."/>
            <person name="Schmutz J."/>
            <person name="Soltis P."/>
            <person name="Soltis D."/>
            <person name="Chen Z.-H."/>
        </authorList>
    </citation>
    <scope>NUCLEOTIDE SEQUENCE</scope>
    <source>
        <strain evidence="14">Whitten #5841</strain>
        <tissue evidence="14">Leaf</tissue>
    </source>
</reference>
<dbReference type="EC" id="1.15.1.1" evidence="4"/>
<evidence type="ECO:0000256" key="5">
    <source>
        <dbReference type="ARBA" id="ARBA00022528"/>
    </source>
</evidence>
<dbReference type="Gene3D" id="1.10.287.990">
    <property type="entry name" value="Fe,Mn superoxide dismutase (SOD) domain"/>
    <property type="match status" value="1"/>
</dbReference>
<keyword evidence="9" id="KW-0408">Iron</keyword>
<dbReference type="Proteomes" id="UP000825935">
    <property type="component" value="Chromosome 1"/>
</dbReference>
<comment type="subcellular location">
    <subcellularLocation>
        <location evidence="2">Plastid</location>
        <location evidence="2">Chloroplast</location>
    </subcellularLocation>
</comment>
<dbReference type="GO" id="GO:0004784">
    <property type="term" value="F:superoxide dismutase activity"/>
    <property type="evidence" value="ECO:0007669"/>
    <property type="project" value="UniProtKB-EC"/>
</dbReference>
<dbReference type="InterPro" id="IPR036314">
    <property type="entry name" value="SOD_C_sf"/>
</dbReference>
<feature type="binding site" evidence="11">
    <location>
        <position position="213"/>
    </location>
    <ligand>
        <name>Mn(2+)</name>
        <dbReference type="ChEBI" id="CHEBI:29035"/>
    </ligand>
</feature>
<sequence length="266" mass="30488">MATATCSSILRATPWPSQILSSSPSLRKGNTRSSYRPIMMEFHLRPLPFEMDALEPYMSKQTLEFHWGKHHRTYVDNLNKQIKGTELEGMQLDELLKHGYNNGNPTAYFNNAGQAWNHDFFWESIKPGGGKKPTGEVLHLIERDFGSFEAFVDEFKQAAATQFGSGWAWLVGMPTDPLVENKFGKLAIEKTPNALNPLIVGHVPLLTIDVWEHAYYLDYQNRRPDYISTVINELISWEVVTARLERAKATINFYDVVVPDDQYKYK</sequence>
<comment type="caution">
    <text evidence="14">The sequence shown here is derived from an EMBL/GenBank/DDBJ whole genome shotgun (WGS) entry which is preliminary data.</text>
</comment>
<evidence type="ECO:0000259" key="12">
    <source>
        <dbReference type="Pfam" id="PF00081"/>
    </source>
</evidence>
<dbReference type="GO" id="GO:0046872">
    <property type="term" value="F:metal ion binding"/>
    <property type="evidence" value="ECO:0007669"/>
    <property type="project" value="UniProtKB-KW"/>
</dbReference>
<evidence type="ECO:0000256" key="8">
    <source>
        <dbReference type="ARBA" id="ARBA00023002"/>
    </source>
</evidence>
<dbReference type="PANTHER" id="PTHR42769">
    <property type="entry name" value="SUPEROXIDE DISMUTASE"/>
    <property type="match status" value="1"/>
</dbReference>
<dbReference type="SUPFAM" id="SSF46609">
    <property type="entry name" value="Fe,Mn superoxide dismutase (SOD), N-terminal domain"/>
    <property type="match status" value="1"/>
</dbReference>
<accession>A0A8T2VKH7</accession>
<name>A0A8T2VKH7_CERRI</name>